<organism evidence="1 2">
    <name type="scientific">Lecanicillium saksenae</name>
    <dbReference type="NCBI Taxonomy" id="468837"/>
    <lineage>
        <taxon>Eukaryota</taxon>
        <taxon>Fungi</taxon>
        <taxon>Dikarya</taxon>
        <taxon>Ascomycota</taxon>
        <taxon>Pezizomycotina</taxon>
        <taxon>Sordariomycetes</taxon>
        <taxon>Hypocreomycetidae</taxon>
        <taxon>Hypocreales</taxon>
        <taxon>Cordycipitaceae</taxon>
        <taxon>Lecanicillium</taxon>
    </lineage>
</organism>
<reference evidence="1" key="1">
    <citation type="submission" date="2022-07" db="EMBL/GenBank/DDBJ databases">
        <title>Genome Sequence of Lecanicillium saksenae.</title>
        <authorList>
            <person name="Buettner E."/>
        </authorList>
    </citation>
    <scope>NUCLEOTIDE SEQUENCE</scope>
    <source>
        <strain evidence="1">VT-O1</strain>
    </source>
</reference>
<keyword evidence="2" id="KW-1185">Reference proteome</keyword>
<accession>A0ACC1R1E7</accession>
<sequence length="520" mass="56106">MNGNSEKPTREEIERRMSGHSADACGLTQLATKTDEMRLNELGLEQQLTRRFSMPALAALCLSLMATWEALSTFIAPVLVSGGPPCLFYNYILAFIGSLCIGFSLGEIASMYPTAGGQYHWVAALSPGNHRRISAWMTGWISVGGQTVLTTSAAFAAGLQCQALIVLNHPSFKPKPWQGVLFFWLVVAYSSVVNVWLIKLMPGHSLVAGGLHICAFIAIVIVLLVTAEKNTAAYVFTEFTNSSGWKDGVSWLIGLQSAVYPMLGYDAACHLAEELPHASRNVPLAMVGSIALNGLIGLVYTIILLFSASSLSSMLGTPTGFPFMQIYLDATKSQVGATLMSIPVMLIAIAASVAGTASTSRTLWAFARDKATPFDRHISAVSSDREVPILAIVIVSILQALLGLIYLGNSTALNAVLSMSIIGMYITYGLPIAFMISARNKISRHSFGSFRMPAKIGTAINIISLIFITVVICFSCFPTSLPVTAQNMQYSSVVLAGWILIGIIYYHWRGKTKFEVPAMF</sequence>
<dbReference type="EMBL" id="JANAKD010000286">
    <property type="protein sequence ID" value="KAJ3495394.1"/>
    <property type="molecule type" value="Genomic_DNA"/>
</dbReference>
<evidence type="ECO:0000313" key="1">
    <source>
        <dbReference type="EMBL" id="KAJ3495394.1"/>
    </source>
</evidence>
<dbReference type="Proteomes" id="UP001148737">
    <property type="component" value="Unassembled WGS sequence"/>
</dbReference>
<protein>
    <submittedName>
        <fullName evidence="1">Uncharacterized protein</fullName>
    </submittedName>
</protein>
<name>A0ACC1R1E7_9HYPO</name>
<proteinExistence type="predicted"/>
<comment type="caution">
    <text evidence="1">The sequence shown here is derived from an EMBL/GenBank/DDBJ whole genome shotgun (WGS) entry which is preliminary data.</text>
</comment>
<evidence type="ECO:0000313" key="2">
    <source>
        <dbReference type="Proteomes" id="UP001148737"/>
    </source>
</evidence>
<gene>
    <name evidence="1" type="ORF">NLG97_g3427</name>
</gene>